<feature type="signal peptide" evidence="4">
    <location>
        <begin position="1"/>
        <end position="24"/>
    </location>
</feature>
<dbReference type="InterPro" id="IPR051010">
    <property type="entry name" value="BCAA_transport"/>
</dbReference>
<comment type="caution">
    <text evidence="6">The sequence shown here is derived from an EMBL/GenBank/DDBJ whole genome shotgun (WGS) entry which is preliminary data.</text>
</comment>
<keyword evidence="2 4" id="KW-0732">Signal</keyword>
<feature type="chain" id="PRO_5002733776" evidence="4">
    <location>
        <begin position="25"/>
        <end position="375"/>
    </location>
</feature>
<evidence type="ECO:0000313" key="6">
    <source>
        <dbReference type="EMBL" id="EDQ33443.1"/>
    </source>
</evidence>
<dbReference type="RefSeq" id="WP_007197658.1">
    <property type="nucleotide sequence ID" value="NZ_CM002917.1"/>
</dbReference>
<dbReference type="PANTHER" id="PTHR30483">
    <property type="entry name" value="LEUCINE-SPECIFIC-BINDING PROTEIN"/>
    <property type="match status" value="1"/>
</dbReference>
<name>A9D685_HOEPD</name>
<protein>
    <submittedName>
        <fullName evidence="6">ABC-type branched-chain amino acid transport system, periplasmic component</fullName>
    </submittedName>
</protein>
<dbReference type="Proteomes" id="UP000004291">
    <property type="component" value="Chromosome"/>
</dbReference>
<evidence type="ECO:0000256" key="4">
    <source>
        <dbReference type="SAM" id="SignalP"/>
    </source>
</evidence>
<evidence type="ECO:0000256" key="2">
    <source>
        <dbReference type="ARBA" id="ARBA00022729"/>
    </source>
</evidence>
<keyword evidence="3" id="KW-0813">Transport</keyword>
<dbReference type="STRING" id="411684.HPDFL43_09412"/>
<dbReference type="OrthoDB" id="8439308at2"/>
<keyword evidence="7" id="KW-1185">Reference proteome</keyword>
<evidence type="ECO:0000313" key="7">
    <source>
        <dbReference type="Proteomes" id="UP000004291"/>
    </source>
</evidence>
<evidence type="ECO:0000256" key="3">
    <source>
        <dbReference type="ARBA" id="ARBA00022970"/>
    </source>
</evidence>
<dbReference type="Gene3D" id="3.40.50.2300">
    <property type="match status" value="2"/>
</dbReference>
<reference evidence="6 7" key="1">
    <citation type="submission" date="2007-10" db="EMBL/GenBank/DDBJ databases">
        <authorList>
            <person name="Wagner-Dobler I."/>
            <person name="Ferriera S."/>
            <person name="Johnson J."/>
            <person name="Kravitz S."/>
            <person name="Beeson K."/>
            <person name="Sutton G."/>
            <person name="Rogers Y.-H."/>
            <person name="Friedman R."/>
            <person name="Frazier M."/>
            <person name="Venter J.C."/>
        </authorList>
    </citation>
    <scope>NUCLEOTIDE SEQUENCE [LARGE SCALE GENOMIC DNA]</scope>
    <source>
        <strain evidence="6 7">DFL-43</strain>
    </source>
</reference>
<dbReference type="GO" id="GO:0006865">
    <property type="term" value="P:amino acid transport"/>
    <property type="evidence" value="ECO:0007669"/>
    <property type="project" value="UniProtKB-KW"/>
</dbReference>
<dbReference type="AlphaFoldDB" id="A9D685"/>
<dbReference type="Pfam" id="PF13458">
    <property type="entry name" value="Peripla_BP_6"/>
    <property type="match status" value="1"/>
</dbReference>
<accession>A9D685</accession>
<proteinExistence type="inferred from homology"/>
<reference evidence="6 7" key="2">
    <citation type="submission" date="2012-06" db="EMBL/GenBank/DDBJ databases">
        <authorList>
            <person name="Fiebig A."/>
        </authorList>
    </citation>
    <scope>NUCLEOTIDE SEQUENCE [LARGE SCALE GENOMIC DNA]</scope>
    <source>
        <strain evidence="6 7">DFL-43</strain>
    </source>
</reference>
<dbReference type="InterPro" id="IPR028081">
    <property type="entry name" value="Leu-bd"/>
</dbReference>
<dbReference type="SUPFAM" id="SSF53822">
    <property type="entry name" value="Periplasmic binding protein-like I"/>
    <property type="match status" value="1"/>
</dbReference>
<organism evidence="6 7">
    <name type="scientific">Hoeflea phototrophica (strain DSM 17068 / NCIMB 14078 / DFL-43)</name>
    <dbReference type="NCBI Taxonomy" id="411684"/>
    <lineage>
        <taxon>Bacteria</taxon>
        <taxon>Pseudomonadati</taxon>
        <taxon>Pseudomonadota</taxon>
        <taxon>Alphaproteobacteria</taxon>
        <taxon>Hyphomicrobiales</taxon>
        <taxon>Rhizobiaceae</taxon>
        <taxon>Hoeflea</taxon>
    </lineage>
</organism>
<dbReference type="eggNOG" id="COG0683">
    <property type="taxonomic scope" value="Bacteria"/>
</dbReference>
<keyword evidence="3" id="KW-0029">Amino-acid transport</keyword>
<dbReference type="InterPro" id="IPR028082">
    <property type="entry name" value="Peripla_BP_I"/>
</dbReference>
<dbReference type="EMBL" id="ABIA03000002">
    <property type="protein sequence ID" value="EDQ33443.1"/>
    <property type="molecule type" value="Genomic_DNA"/>
</dbReference>
<dbReference type="PANTHER" id="PTHR30483:SF6">
    <property type="entry name" value="PERIPLASMIC BINDING PROTEIN OF ABC TRANSPORTER FOR NATURAL AMINO ACIDS"/>
    <property type="match status" value="1"/>
</dbReference>
<evidence type="ECO:0000259" key="5">
    <source>
        <dbReference type="Pfam" id="PF13458"/>
    </source>
</evidence>
<dbReference type="HOGENOM" id="CLU_027128_6_0_5"/>
<evidence type="ECO:0000256" key="1">
    <source>
        <dbReference type="ARBA" id="ARBA00010062"/>
    </source>
</evidence>
<feature type="domain" description="Leucine-binding protein" evidence="5">
    <location>
        <begin position="29"/>
        <end position="341"/>
    </location>
</feature>
<comment type="similarity">
    <text evidence="1">Belongs to the leucine-binding protein family.</text>
</comment>
<sequence length="375" mass="39528">MTICRSWPCLAVLTMLLAASASQARADALRVGLVIPQSGQFAILGNHVREAFALWDKTNPQVFADIVEGDDGCTKETGVDAAAAMAEAGVDIVVGFLCTESLASALPLLSDEGIPVMTLTVRADIIGEEAKRLGWRFFRLAPQASEEAGVAADTILRLWADKPFALIEDGAISGRELVEAVRAILEERGLKPAFVDNYRPGQATQPSLLRRLKAAGVSRVFVGGERADLAVIAAEAELQGVPLGFMGGDALHAPQGELPLPERTIAVLSDGAIPGPAAAPARDAFANEGLVLEGLRAPAYAAAEILGAVATRYSYGETGIEDLLRQSTFSTALGKVSFSADGERVGPGFGVAILEDGEFRRMSLEDMELLLEQSQ</sequence>
<gene>
    <name evidence="6" type="ORF">HPDFL43_09412</name>
</gene>